<feature type="chain" id="PRO_5005523105" evidence="2">
    <location>
        <begin position="19"/>
        <end position="100"/>
    </location>
</feature>
<keyword evidence="2" id="KW-0732">Signal</keyword>
<evidence type="ECO:0000256" key="1">
    <source>
        <dbReference type="SAM" id="MobiDB-lite"/>
    </source>
</evidence>
<feature type="signal peptide" evidence="2">
    <location>
        <begin position="1"/>
        <end position="18"/>
    </location>
</feature>
<proteinExistence type="predicted"/>
<name>A0A0K8WFY6_BACLA</name>
<dbReference type="OrthoDB" id="8051074at2759"/>
<accession>A0A0K8WFY6</accession>
<protein>
    <submittedName>
        <fullName evidence="3">Uncharacterized protein</fullName>
    </submittedName>
</protein>
<gene>
    <name evidence="3" type="ORF">c0_g1_i2</name>
</gene>
<evidence type="ECO:0000256" key="2">
    <source>
        <dbReference type="SAM" id="SignalP"/>
    </source>
</evidence>
<organism evidence="3">
    <name type="scientific">Bactrocera latifrons</name>
    <name type="common">Malaysian fruit fly</name>
    <name type="synonym">Chaetodacus latifrons</name>
    <dbReference type="NCBI Taxonomy" id="174628"/>
    <lineage>
        <taxon>Eukaryota</taxon>
        <taxon>Metazoa</taxon>
        <taxon>Ecdysozoa</taxon>
        <taxon>Arthropoda</taxon>
        <taxon>Hexapoda</taxon>
        <taxon>Insecta</taxon>
        <taxon>Pterygota</taxon>
        <taxon>Neoptera</taxon>
        <taxon>Endopterygota</taxon>
        <taxon>Diptera</taxon>
        <taxon>Brachycera</taxon>
        <taxon>Muscomorpha</taxon>
        <taxon>Tephritoidea</taxon>
        <taxon>Tephritidae</taxon>
        <taxon>Bactrocera</taxon>
        <taxon>Bactrocera</taxon>
    </lineage>
</organism>
<reference evidence="3" key="1">
    <citation type="submission" date="2015-06" db="EMBL/GenBank/DDBJ databases">
        <authorList>
            <person name="Hoefler B.C."/>
            <person name="Straight P.D."/>
        </authorList>
    </citation>
    <scope>NUCLEOTIDE SEQUENCE</scope>
</reference>
<sequence>MPSVIVIFSTIILNICEPQICFEAQSKSYISNGLNELIIESCEANVDQDIFTANSYCYQVPSSQEASGLSQESGCNVNNVQETYNESESGEITEEKKKDE</sequence>
<feature type="region of interest" description="Disordered" evidence="1">
    <location>
        <begin position="80"/>
        <end position="100"/>
    </location>
</feature>
<dbReference type="AlphaFoldDB" id="A0A0K8WFY6"/>
<dbReference type="EMBL" id="GDHF01002574">
    <property type="protein sequence ID" value="JAI49740.1"/>
    <property type="molecule type" value="Transcribed_RNA"/>
</dbReference>
<evidence type="ECO:0000313" key="3">
    <source>
        <dbReference type="EMBL" id="JAI49740.1"/>
    </source>
</evidence>